<reference evidence="1" key="1">
    <citation type="submission" date="2024-09" db="EMBL/GenBank/DDBJ databases">
        <title>Black Yeasts Isolated from many extreme environments.</title>
        <authorList>
            <person name="Coleine C."/>
            <person name="Stajich J.E."/>
            <person name="Selbmann L."/>
        </authorList>
    </citation>
    <scope>NUCLEOTIDE SEQUENCE</scope>
    <source>
        <strain evidence="1">CCFEE 5737</strain>
    </source>
</reference>
<accession>A0ACC3DT01</accession>
<proteinExistence type="predicted"/>
<sequence>MGVDVSTAERRGTRSCRGGVTRDGSILPSSHVSASKKSGRKKARTNKSSMAALDTPAETDEPAISSASPSSLLAAELLLSSESQPATLFHVPTATPESETLQAVNGSLVLPGSLPLRATINRAASSESETPFKVPASSGYANPTPPRLLPSIGTLPASVTIANDSVQEDPSTSSPLSSPPPETLLEIVVRPRAGSTDQAAAGTPSSLPAPSSVSSLTENLSGIVVWPSSPPPGQKAVEAPSSWSTRSSVPSLTETLSEIIVRPRAPTTDHRAAAKASKDQPPIPDLLNVSEPAGPSISQPNTDKPPKDCYNHTQLLDNHDSRHPEIAPLSPRGKNHPAIPFLSILPILHAHDRRTDWSTYASSYGIERQTLIPALHGGIDALLASGAPARSRLGGARSDNSARRIDFLGLYRFLCQRAWWGFQEQGFSLGDWQESRTRVVVEEMVWCWMAMPEVLDEDHDDDEEDKGDGWMLKV</sequence>
<evidence type="ECO:0000313" key="1">
    <source>
        <dbReference type="EMBL" id="KAK3079740.1"/>
    </source>
</evidence>
<organism evidence="1 2">
    <name type="scientific">Coniosporium uncinatum</name>
    <dbReference type="NCBI Taxonomy" id="93489"/>
    <lineage>
        <taxon>Eukaryota</taxon>
        <taxon>Fungi</taxon>
        <taxon>Dikarya</taxon>
        <taxon>Ascomycota</taxon>
        <taxon>Pezizomycotina</taxon>
        <taxon>Dothideomycetes</taxon>
        <taxon>Dothideomycetes incertae sedis</taxon>
        <taxon>Coniosporium</taxon>
    </lineage>
</organism>
<evidence type="ECO:0000313" key="2">
    <source>
        <dbReference type="Proteomes" id="UP001186974"/>
    </source>
</evidence>
<protein>
    <submittedName>
        <fullName evidence="1">Uncharacterized protein</fullName>
    </submittedName>
</protein>
<dbReference type="EMBL" id="JAWDJW010000949">
    <property type="protein sequence ID" value="KAK3079740.1"/>
    <property type="molecule type" value="Genomic_DNA"/>
</dbReference>
<keyword evidence="2" id="KW-1185">Reference proteome</keyword>
<comment type="caution">
    <text evidence="1">The sequence shown here is derived from an EMBL/GenBank/DDBJ whole genome shotgun (WGS) entry which is preliminary data.</text>
</comment>
<dbReference type="Proteomes" id="UP001186974">
    <property type="component" value="Unassembled WGS sequence"/>
</dbReference>
<name>A0ACC3DT01_9PEZI</name>
<gene>
    <name evidence="1" type="ORF">LTS18_004017</name>
</gene>